<keyword evidence="1" id="KW-1133">Transmembrane helix</keyword>
<dbReference type="InterPro" id="IPR053229">
    <property type="entry name" value="NADH-Q_oxidrdct_subunit"/>
</dbReference>
<reference evidence="3 4" key="1">
    <citation type="submission" date="2010-05" db="EMBL/GenBank/DDBJ databases">
        <title>The Genome Sequence of Thecamonas trahens ATCC 50062.</title>
        <authorList>
            <consortium name="The Broad Institute Genome Sequencing Platform"/>
            <person name="Russ C."/>
            <person name="Cuomo C."/>
            <person name="Shea T."/>
            <person name="Young S.K."/>
            <person name="Zeng Q."/>
            <person name="Koehrsen M."/>
            <person name="Haas B."/>
            <person name="Borodovsky M."/>
            <person name="Guigo R."/>
            <person name="Alvarado L."/>
            <person name="Berlin A."/>
            <person name="Bochicchio J."/>
            <person name="Borenstein D."/>
            <person name="Chapman S."/>
            <person name="Chen Z."/>
            <person name="Freedman E."/>
            <person name="Gellesch M."/>
            <person name="Goldberg J."/>
            <person name="Griggs A."/>
            <person name="Gujja S."/>
            <person name="Heilman E."/>
            <person name="Heiman D."/>
            <person name="Hepburn T."/>
            <person name="Howarth C."/>
            <person name="Jen D."/>
            <person name="Larson L."/>
            <person name="Mehta T."/>
            <person name="Park D."/>
            <person name="Pearson M."/>
            <person name="Roberts A."/>
            <person name="Saif S."/>
            <person name="Shenoy N."/>
            <person name="Sisk P."/>
            <person name="Stolte C."/>
            <person name="Sykes S."/>
            <person name="Thomson T."/>
            <person name="Walk T."/>
            <person name="White J."/>
            <person name="Yandava C."/>
            <person name="Burger G."/>
            <person name="Gray M.W."/>
            <person name="Holland P.W.H."/>
            <person name="King N."/>
            <person name="Lang F.B.F."/>
            <person name="Roger A.J."/>
            <person name="Ruiz-Trillo I."/>
            <person name="Lander E."/>
            <person name="Nusbaum C."/>
        </authorList>
    </citation>
    <scope>NUCLEOTIDE SEQUENCE [LARGE SCALE GENOMIC DNA]</scope>
    <source>
        <strain evidence="3 4">ATCC 50062</strain>
    </source>
</reference>
<dbReference type="GeneID" id="25562485"/>
<accession>A0A0L0D2G3</accession>
<gene>
    <name evidence="3" type="ORF">AMSG_02833</name>
</gene>
<evidence type="ECO:0000313" key="4">
    <source>
        <dbReference type="Proteomes" id="UP000054408"/>
    </source>
</evidence>
<dbReference type="RefSeq" id="XP_013760674.1">
    <property type="nucleotide sequence ID" value="XM_013905220.1"/>
</dbReference>
<dbReference type="Proteomes" id="UP000054408">
    <property type="component" value="Unassembled WGS sequence"/>
</dbReference>
<dbReference type="Pfam" id="PF10785">
    <property type="entry name" value="NADH-u_ox-rdase"/>
    <property type="match status" value="1"/>
</dbReference>
<dbReference type="InterPro" id="IPR019721">
    <property type="entry name" value="NADH-UbQ_OxRdtase_su21_N"/>
</dbReference>
<name>A0A0L0D2G3_THETB</name>
<dbReference type="AlphaFoldDB" id="A0A0L0D2G3"/>
<feature type="domain" description="NADH-ubiquinone oxidoreductase 21kDa subunit N-terminal" evidence="2">
    <location>
        <begin position="9"/>
        <end position="86"/>
    </location>
</feature>
<sequence length="97" mass="10361">MADAPAGATPYPVVNAAPNVAETVANFSMGDVSKWALMTGLSLPFGWAIGKPIRMQTMVMAGSIGFVGGFMWAYQNAAGRLMGTFENKSEVKRHYSQ</sequence>
<evidence type="ECO:0000259" key="2">
    <source>
        <dbReference type="Pfam" id="PF10785"/>
    </source>
</evidence>
<dbReference type="eggNOG" id="ENOG502S1Y3">
    <property type="taxonomic scope" value="Eukaryota"/>
</dbReference>
<keyword evidence="4" id="KW-1185">Reference proteome</keyword>
<dbReference type="PANTHER" id="PTHR34062:SF1">
    <property type="entry name" value="NADH-UBIQUINONE OXIDOREDUCTASE 21KDA SUBUNIT N-TERMINAL DOMAIN-CONTAINING PROTEIN"/>
    <property type="match status" value="1"/>
</dbReference>
<organism evidence="3 4">
    <name type="scientific">Thecamonas trahens ATCC 50062</name>
    <dbReference type="NCBI Taxonomy" id="461836"/>
    <lineage>
        <taxon>Eukaryota</taxon>
        <taxon>Apusozoa</taxon>
        <taxon>Apusomonadida</taxon>
        <taxon>Apusomonadidae</taxon>
        <taxon>Thecamonas</taxon>
    </lineage>
</organism>
<proteinExistence type="predicted"/>
<dbReference type="OMA" id="QGYKANP"/>
<dbReference type="PANTHER" id="PTHR34062">
    <property type="entry name" value="OXIDOREDUCTASE 21 KDA SUBUNIT, PUTATIVE (AFU_ORTHOLOGUE AFUA_4G04750)-RELATED"/>
    <property type="match status" value="1"/>
</dbReference>
<feature type="transmembrane region" description="Helical" evidence="1">
    <location>
        <begin position="57"/>
        <end position="74"/>
    </location>
</feature>
<keyword evidence="1" id="KW-0812">Transmembrane</keyword>
<dbReference type="OrthoDB" id="196140at2759"/>
<evidence type="ECO:0000313" key="3">
    <source>
        <dbReference type="EMBL" id="KNC46381.1"/>
    </source>
</evidence>
<evidence type="ECO:0000256" key="1">
    <source>
        <dbReference type="SAM" id="Phobius"/>
    </source>
</evidence>
<dbReference type="EMBL" id="GL349442">
    <property type="protein sequence ID" value="KNC46381.1"/>
    <property type="molecule type" value="Genomic_DNA"/>
</dbReference>
<keyword evidence="1" id="KW-0472">Membrane</keyword>
<dbReference type="STRING" id="461836.A0A0L0D2G3"/>
<protein>
    <recommendedName>
        <fullName evidence="2">NADH-ubiquinone oxidoreductase 21kDa subunit N-terminal domain-containing protein</fullName>
    </recommendedName>
</protein>